<dbReference type="EMBL" id="JAVRRA010018262">
    <property type="protein sequence ID" value="KAK5189007.1"/>
    <property type="molecule type" value="Genomic_DNA"/>
</dbReference>
<keyword evidence="2" id="KW-1185">Reference proteome</keyword>
<evidence type="ECO:0000313" key="2">
    <source>
        <dbReference type="Proteomes" id="UP001357485"/>
    </source>
</evidence>
<name>A0ABR0LMG5_9PEZI</name>
<reference evidence="1 2" key="1">
    <citation type="submission" date="2023-08" db="EMBL/GenBank/DDBJ databases">
        <title>Black Yeasts Isolated from many extreme environments.</title>
        <authorList>
            <person name="Coleine C."/>
            <person name="Stajich J.E."/>
            <person name="Selbmann L."/>
        </authorList>
    </citation>
    <scope>NUCLEOTIDE SEQUENCE [LARGE SCALE GENOMIC DNA]</scope>
    <source>
        <strain evidence="1 2">CCFEE 536</strain>
    </source>
</reference>
<dbReference type="InterPro" id="IPR011990">
    <property type="entry name" value="TPR-like_helical_dom_sf"/>
</dbReference>
<sequence>MQTIRLSARKLVLKCLSHIESVEGTALNPQSLPPTIASLIDGDVKAALLRVQAQLSHIRFARDDSAMEACLPALAWPAYEQDDSGDFYRVAAELNDALRSIFHRYKRGDRVSSPREVAVDICHNLLTSSAPPNLETYNILIPSLNRLGQHRMVDVVIASLRETHVRPNEDTLAAILRYYIKRDNADMFTYWVRLMRGRFGGLALARPDIKITAASEGRLVRDEMHPERVIQKPYPTPTVFSVLVTGVLKFAGFEPALEVCEAMGRDRWGLDLDALNSLM</sequence>
<dbReference type="Gene3D" id="1.25.40.10">
    <property type="entry name" value="Tetratricopeptide repeat domain"/>
    <property type="match status" value="1"/>
</dbReference>
<dbReference type="Proteomes" id="UP001357485">
    <property type="component" value="Unassembled WGS sequence"/>
</dbReference>
<feature type="non-terminal residue" evidence="1">
    <location>
        <position position="279"/>
    </location>
</feature>
<comment type="caution">
    <text evidence="1">The sequence shown here is derived from an EMBL/GenBank/DDBJ whole genome shotgun (WGS) entry which is preliminary data.</text>
</comment>
<evidence type="ECO:0000313" key="1">
    <source>
        <dbReference type="EMBL" id="KAK5189007.1"/>
    </source>
</evidence>
<proteinExistence type="predicted"/>
<protein>
    <submittedName>
        <fullName evidence="1">Uncharacterized protein</fullName>
    </submittedName>
</protein>
<organism evidence="1 2">
    <name type="scientific">Cryomyces antarcticus</name>
    <dbReference type="NCBI Taxonomy" id="329879"/>
    <lineage>
        <taxon>Eukaryota</taxon>
        <taxon>Fungi</taxon>
        <taxon>Dikarya</taxon>
        <taxon>Ascomycota</taxon>
        <taxon>Pezizomycotina</taxon>
        <taxon>Dothideomycetes</taxon>
        <taxon>Dothideomycetes incertae sedis</taxon>
        <taxon>Cryomyces</taxon>
    </lineage>
</organism>
<gene>
    <name evidence="1" type="ORF">LTR16_008080</name>
</gene>
<accession>A0ABR0LMG5</accession>